<evidence type="ECO:0000256" key="12">
    <source>
        <dbReference type="HAMAP-Rule" id="MF_00111"/>
    </source>
</evidence>
<dbReference type="EC" id="2.5.1.7" evidence="12"/>
<comment type="catalytic activity">
    <reaction evidence="11 12">
        <text>phosphoenolpyruvate + UDP-N-acetyl-alpha-D-glucosamine = UDP-N-acetyl-3-O-(1-carboxyvinyl)-alpha-D-glucosamine + phosphate</text>
        <dbReference type="Rhea" id="RHEA:18681"/>
        <dbReference type="ChEBI" id="CHEBI:43474"/>
        <dbReference type="ChEBI" id="CHEBI:57705"/>
        <dbReference type="ChEBI" id="CHEBI:58702"/>
        <dbReference type="ChEBI" id="CHEBI:68483"/>
        <dbReference type="EC" id="2.5.1.7"/>
    </reaction>
</comment>
<dbReference type="NCBIfam" id="TIGR01072">
    <property type="entry name" value="murA"/>
    <property type="match status" value="1"/>
</dbReference>
<dbReference type="AlphaFoldDB" id="A0A1M6YAL3"/>
<dbReference type="InterPro" id="IPR013792">
    <property type="entry name" value="RNA3'P_cycl/enolpyr_Trfase_a/b"/>
</dbReference>
<dbReference type="InterPro" id="IPR036968">
    <property type="entry name" value="Enolpyruvate_Tfrase_sf"/>
</dbReference>
<dbReference type="GO" id="GO:0008760">
    <property type="term" value="F:UDP-N-acetylglucosamine 1-carboxyvinyltransferase activity"/>
    <property type="evidence" value="ECO:0007669"/>
    <property type="project" value="UniProtKB-UniRule"/>
</dbReference>
<keyword evidence="15" id="KW-1185">Reference proteome</keyword>
<comment type="pathway">
    <text evidence="2 12">Cell wall biogenesis; peptidoglycan biosynthesis.</text>
</comment>
<keyword evidence="4 12" id="KW-0132">Cell division</keyword>
<dbReference type="GO" id="GO:0009252">
    <property type="term" value="P:peptidoglycan biosynthetic process"/>
    <property type="evidence" value="ECO:0007669"/>
    <property type="project" value="UniProtKB-UniRule"/>
</dbReference>
<comment type="caution">
    <text evidence="12">Lacks conserved residue(s) required for the propagation of feature annotation.</text>
</comment>
<dbReference type="GO" id="GO:0019277">
    <property type="term" value="P:UDP-N-acetylgalactosamine biosynthetic process"/>
    <property type="evidence" value="ECO:0007669"/>
    <property type="project" value="InterPro"/>
</dbReference>
<evidence type="ECO:0000256" key="6">
    <source>
        <dbReference type="ARBA" id="ARBA00022960"/>
    </source>
</evidence>
<comment type="function">
    <text evidence="12">Cell wall formation. Adds enolpyruvyl to UDP-N-acetylglucosamine.</text>
</comment>
<accession>A0A1M6YAL3</accession>
<keyword evidence="9 12" id="KW-0961">Cell wall biogenesis/degradation</keyword>
<reference evidence="14 15" key="1">
    <citation type="submission" date="2016-11" db="EMBL/GenBank/DDBJ databases">
        <authorList>
            <person name="Jaros S."/>
            <person name="Januszkiewicz K."/>
            <person name="Wedrychowicz H."/>
        </authorList>
    </citation>
    <scope>NUCLEOTIDE SEQUENCE [LARGE SCALE GENOMIC DNA]</scope>
    <source>
        <strain evidence="14 15">DSM 14214</strain>
    </source>
</reference>
<organism evidence="14 15">
    <name type="scientific">Anaerotignum lactatifermentans DSM 14214</name>
    <dbReference type="NCBI Taxonomy" id="1121323"/>
    <lineage>
        <taxon>Bacteria</taxon>
        <taxon>Bacillati</taxon>
        <taxon>Bacillota</taxon>
        <taxon>Clostridia</taxon>
        <taxon>Lachnospirales</taxon>
        <taxon>Anaerotignaceae</taxon>
        <taxon>Anaerotignum</taxon>
    </lineage>
</organism>
<dbReference type="FunFam" id="3.65.10.10:FF:000001">
    <property type="entry name" value="UDP-N-acetylglucosamine 1-carboxyvinyltransferase"/>
    <property type="match status" value="1"/>
</dbReference>
<evidence type="ECO:0000256" key="2">
    <source>
        <dbReference type="ARBA" id="ARBA00004752"/>
    </source>
</evidence>
<keyword evidence="8 12" id="KW-0131">Cell cycle</keyword>
<evidence type="ECO:0000256" key="4">
    <source>
        <dbReference type="ARBA" id="ARBA00022618"/>
    </source>
</evidence>
<feature type="domain" description="Enolpyruvate transferase" evidence="13">
    <location>
        <begin position="6"/>
        <end position="408"/>
    </location>
</feature>
<dbReference type="Gene3D" id="3.65.10.10">
    <property type="entry name" value="Enolpyruvate transferase domain"/>
    <property type="match status" value="2"/>
</dbReference>
<dbReference type="InterPro" id="IPR001986">
    <property type="entry name" value="Enolpyruvate_Tfrase_dom"/>
</dbReference>
<feature type="binding site" evidence="12">
    <location>
        <position position="329"/>
    </location>
    <ligand>
        <name>UDP-N-acetyl-alpha-D-glucosamine</name>
        <dbReference type="ChEBI" id="CHEBI:57705"/>
    </ligand>
</feature>
<evidence type="ECO:0000256" key="3">
    <source>
        <dbReference type="ARBA" id="ARBA00022490"/>
    </source>
</evidence>
<dbReference type="CDD" id="cd01555">
    <property type="entry name" value="UdpNAET"/>
    <property type="match status" value="1"/>
</dbReference>
<evidence type="ECO:0000256" key="10">
    <source>
        <dbReference type="ARBA" id="ARBA00038367"/>
    </source>
</evidence>
<evidence type="ECO:0000256" key="5">
    <source>
        <dbReference type="ARBA" id="ARBA00022679"/>
    </source>
</evidence>
<feature type="binding site" evidence="12">
    <location>
        <begin position="123"/>
        <end position="127"/>
    </location>
    <ligand>
        <name>UDP-N-acetyl-alpha-D-glucosamine</name>
        <dbReference type="ChEBI" id="CHEBI:57705"/>
    </ligand>
</feature>
<keyword evidence="5 12" id="KW-0808">Transferase</keyword>
<dbReference type="GO" id="GO:0005737">
    <property type="term" value="C:cytoplasm"/>
    <property type="evidence" value="ECO:0007669"/>
    <property type="project" value="UniProtKB-SubCell"/>
</dbReference>
<keyword evidence="3 12" id="KW-0963">Cytoplasm</keyword>
<evidence type="ECO:0000256" key="7">
    <source>
        <dbReference type="ARBA" id="ARBA00022984"/>
    </source>
</evidence>
<dbReference type="GO" id="GO:0071555">
    <property type="term" value="P:cell wall organization"/>
    <property type="evidence" value="ECO:0007669"/>
    <property type="project" value="UniProtKB-KW"/>
</dbReference>
<evidence type="ECO:0000256" key="1">
    <source>
        <dbReference type="ARBA" id="ARBA00004496"/>
    </source>
</evidence>
<dbReference type="InterPro" id="IPR005750">
    <property type="entry name" value="UDP_GlcNAc_COvinyl_MurA"/>
</dbReference>
<keyword evidence="12" id="KW-0670">Pyruvate</keyword>
<dbReference type="SUPFAM" id="SSF55205">
    <property type="entry name" value="EPT/RTPC-like"/>
    <property type="match status" value="1"/>
</dbReference>
<feature type="active site" description="Proton donor" evidence="12">
    <location>
        <position position="118"/>
    </location>
</feature>
<name>A0A1M6YAL3_9FIRM</name>
<gene>
    <name evidence="12" type="primary">murA</name>
    <name evidence="14" type="ORF">SAMN02745138_02958</name>
</gene>
<dbReference type="PANTHER" id="PTHR43783">
    <property type="entry name" value="UDP-N-ACETYLGLUCOSAMINE 1-CARBOXYVINYLTRANSFERASE"/>
    <property type="match status" value="1"/>
</dbReference>
<evidence type="ECO:0000256" key="9">
    <source>
        <dbReference type="ARBA" id="ARBA00023316"/>
    </source>
</evidence>
<keyword evidence="6 12" id="KW-0133">Cell shape</keyword>
<dbReference type="EMBL" id="FRAH01000072">
    <property type="protein sequence ID" value="SHL15152.1"/>
    <property type="molecule type" value="Genomic_DNA"/>
</dbReference>
<feature type="binding site" evidence="12">
    <location>
        <position position="307"/>
    </location>
    <ligand>
        <name>UDP-N-acetyl-alpha-D-glucosamine</name>
        <dbReference type="ChEBI" id="CHEBI:57705"/>
    </ligand>
</feature>
<keyword evidence="7 12" id="KW-0573">Peptidoglycan synthesis</keyword>
<evidence type="ECO:0000313" key="15">
    <source>
        <dbReference type="Proteomes" id="UP000183975"/>
    </source>
</evidence>
<feature type="binding site" evidence="12">
    <location>
        <position position="94"/>
    </location>
    <ligand>
        <name>UDP-N-acetyl-alpha-D-glucosamine</name>
        <dbReference type="ChEBI" id="CHEBI:57705"/>
    </ligand>
</feature>
<dbReference type="UniPathway" id="UPA00219"/>
<dbReference type="Pfam" id="PF00275">
    <property type="entry name" value="EPSP_synthase"/>
    <property type="match status" value="1"/>
</dbReference>
<feature type="modified residue" description="2-(S-cysteinyl)pyruvic acid O-phosphothioketal" evidence="12">
    <location>
        <position position="118"/>
    </location>
</feature>
<dbReference type="OrthoDB" id="9803760at2"/>
<protein>
    <recommendedName>
        <fullName evidence="12">UDP-N-acetylglucosamine 1-carboxyvinyltransferase</fullName>
        <ecNumber evidence="12">2.5.1.7</ecNumber>
    </recommendedName>
    <alternativeName>
        <fullName evidence="12">Enoylpyruvate transferase</fullName>
    </alternativeName>
    <alternativeName>
        <fullName evidence="12">UDP-N-acetylglucosamine enolpyruvyl transferase</fullName>
        <shortName evidence="12">EPT</shortName>
    </alternativeName>
</protein>
<feature type="binding site" evidence="12">
    <location>
        <begin position="22"/>
        <end position="23"/>
    </location>
    <ligand>
        <name>phosphoenolpyruvate</name>
        <dbReference type="ChEBI" id="CHEBI:58702"/>
    </ligand>
</feature>
<evidence type="ECO:0000256" key="8">
    <source>
        <dbReference type="ARBA" id="ARBA00023306"/>
    </source>
</evidence>
<dbReference type="GO" id="GO:0008360">
    <property type="term" value="P:regulation of cell shape"/>
    <property type="evidence" value="ECO:0007669"/>
    <property type="project" value="UniProtKB-KW"/>
</dbReference>
<dbReference type="HAMAP" id="MF_00111">
    <property type="entry name" value="MurA"/>
    <property type="match status" value="1"/>
</dbReference>
<dbReference type="PANTHER" id="PTHR43783:SF1">
    <property type="entry name" value="UDP-N-ACETYLGLUCOSAMINE 1-CARBOXYVINYLTRANSFERASE"/>
    <property type="match status" value="1"/>
</dbReference>
<dbReference type="RefSeq" id="WP_072853044.1">
    <property type="nucleotide sequence ID" value="NZ_FRAH01000072.1"/>
</dbReference>
<evidence type="ECO:0000256" key="11">
    <source>
        <dbReference type="ARBA" id="ARBA00047527"/>
    </source>
</evidence>
<sequence>MEKLIVRQSEALHGTVRISGAKNAVLPILAACLLTEEPCTITNVPALTDVMEMAELLEEFGAETSYDGLTETMRICSETLSNQQAAEKNACAMRASFLAAGPLLTRCHQAALPLPGGCPIGSRPVDLHLKGFSIMGAVHKLEHGVVELSAKNGLRGKRVYLDFPSVGATENIMMAATLAKGTTTIENAAAEPEICDLADFLRKMGAEITGDGTDTIVIQGQKRLHGATHNVISDRIEAGTFMTAAAITGGDILLEQVRQEHLTPVIAKLTECNAKTEVTSSGLRVYRKGRLRPIQLKTMPYPGFPTDMQALFMSLAAVTKGTSVITETVFENRFMHAAELQRMGADIKIDSRSAIIEGVDSLTGTSVRATDLRAGAALILSALAARGETEISDIYHIERGYDRIEEKLRALGADIQRSKDS</sequence>
<comment type="subcellular location">
    <subcellularLocation>
        <location evidence="1 12">Cytoplasm</location>
    </subcellularLocation>
</comment>
<evidence type="ECO:0000259" key="13">
    <source>
        <dbReference type="Pfam" id="PF00275"/>
    </source>
</evidence>
<evidence type="ECO:0000313" key="14">
    <source>
        <dbReference type="EMBL" id="SHL15152.1"/>
    </source>
</evidence>
<dbReference type="NCBIfam" id="NF006873">
    <property type="entry name" value="PRK09369.1"/>
    <property type="match status" value="1"/>
</dbReference>
<dbReference type="InterPro" id="IPR050068">
    <property type="entry name" value="MurA_subfamily"/>
</dbReference>
<proteinExistence type="inferred from homology"/>
<dbReference type="GO" id="GO:0051301">
    <property type="term" value="P:cell division"/>
    <property type="evidence" value="ECO:0007669"/>
    <property type="project" value="UniProtKB-KW"/>
</dbReference>
<dbReference type="Proteomes" id="UP000183975">
    <property type="component" value="Unassembled WGS sequence"/>
</dbReference>
<comment type="similarity">
    <text evidence="10 12">Belongs to the EPSP synthase family. MurA subfamily.</text>
</comment>